<evidence type="ECO:0000313" key="4">
    <source>
        <dbReference type="Proteomes" id="UP000663720"/>
    </source>
</evidence>
<dbReference type="InterPro" id="IPR036641">
    <property type="entry name" value="HPT_dom_sf"/>
</dbReference>
<gene>
    <name evidence="3" type="ORF">dnl_11730</name>
</gene>
<evidence type="ECO:0000259" key="2">
    <source>
        <dbReference type="PROSITE" id="PS50894"/>
    </source>
</evidence>
<dbReference type="CDD" id="cd00088">
    <property type="entry name" value="HPT"/>
    <property type="match status" value="1"/>
</dbReference>
<feature type="domain" description="HPt" evidence="2">
    <location>
        <begin position="11"/>
        <end position="106"/>
    </location>
</feature>
<feature type="modified residue" description="Phosphohistidine" evidence="1">
    <location>
        <position position="50"/>
    </location>
</feature>
<dbReference type="Pfam" id="PF01627">
    <property type="entry name" value="Hpt"/>
    <property type="match status" value="1"/>
</dbReference>
<name>A0A975B511_9BACT</name>
<dbReference type="SUPFAM" id="SSF47226">
    <property type="entry name" value="Histidine-containing phosphotransfer domain, HPT domain"/>
    <property type="match status" value="1"/>
</dbReference>
<dbReference type="AlphaFoldDB" id="A0A975B511"/>
<dbReference type="Gene3D" id="1.20.120.160">
    <property type="entry name" value="HPT domain"/>
    <property type="match status" value="1"/>
</dbReference>
<accession>A0A975B511</accession>
<reference evidence="3" key="1">
    <citation type="journal article" date="2021" name="Microb. Physiol.">
        <title>Proteogenomic Insights into the Physiology of Marine, Sulfate-Reducing, Filamentous Desulfonema limicola and Desulfonema magnum.</title>
        <authorList>
            <person name="Schnaars V."/>
            <person name="Wohlbrand L."/>
            <person name="Scheve S."/>
            <person name="Hinrichs C."/>
            <person name="Reinhardt R."/>
            <person name="Rabus R."/>
        </authorList>
    </citation>
    <scope>NUCLEOTIDE SEQUENCE</scope>
    <source>
        <strain evidence="3">5ac10</strain>
    </source>
</reference>
<keyword evidence="1" id="KW-0597">Phosphoprotein</keyword>
<evidence type="ECO:0000313" key="3">
    <source>
        <dbReference type="EMBL" id="QTA78925.1"/>
    </source>
</evidence>
<organism evidence="3 4">
    <name type="scientific">Desulfonema limicola</name>
    <dbReference type="NCBI Taxonomy" id="45656"/>
    <lineage>
        <taxon>Bacteria</taxon>
        <taxon>Pseudomonadati</taxon>
        <taxon>Thermodesulfobacteriota</taxon>
        <taxon>Desulfobacteria</taxon>
        <taxon>Desulfobacterales</taxon>
        <taxon>Desulfococcaceae</taxon>
        <taxon>Desulfonema</taxon>
    </lineage>
</organism>
<proteinExistence type="predicted"/>
<evidence type="ECO:0000256" key="1">
    <source>
        <dbReference type="PROSITE-ProRule" id="PRU00110"/>
    </source>
</evidence>
<dbReference type="GO" id="GO:0004672">
    <property type="term" value="F:protein kinase activity"/>
    <property type="evidence" value="ECO:0007669"/>
    <property type="project" value="UniProtKB-ARBA"/>
</dbReference>
<dbReference type="KEGG" id="dli:dnl_11730"/>
<sequence>MSENKKIVAYVERDMEEFIPFFLEESKEEIRGLIEALKAGDYKSLKDFGHKIKGSSVTCSEGFQKMSDIGLAIENAAKEKKPLKEIQVMVKAYIEYVNNVEIIYTD</sequence>
<dbReference type="PROSITE" id="PS50894">
    <property type="entry name" value="HPT"/>
    <property type="match status" value="1"/>
</dbReference>
<dbReference type="Proteomes" id="UP000663720">
    <property type="component" value="Chromosome"/>
</dbReference>
<dbReference type="RefSeq" id="WP_207690734.1">
    <property type="nucleotide sequence ID" value="NZ_CP061799.1"/>
</dbReference>
<dbReference type="GO" id="GO:0000160">
    <property type="term" value="P:phosphorelay signal transduction system"/>
    <property type="evidence" value="ECO:0007669"/>
    <property type="project" value="InterPro"/>
</dbReference>
<keyword evidence="4" id="KW-1185">Reference proteome</keyword>
<dbReference type="EMBL" id="CP061799">
    <property type="protein sequence ID" value="QTA78925.1"/>
    <property type="molecule type" value="Genomic_DNA"/>
</dbReference>
<protein>
    <submittedName>
        <fullName evidence="3">Hpt domain-containing protein</fullName>
    </submittedName>
</protein>
<dbReference type="InterPro" id="IPR008207">
    <property type="entry name" value="Sig_transdc_His_kin_Hpt_dom"/>
</dbReference>